<accession>A0A9P4XGA7</accession>
<dbReference type="InterPro" id="IPR017972">
    <property type="entry name" value="Cyt_P450_CS"/>
</dbReference>
<dbReference type="InterPro" id="IPR002403">
    <property type="entry name" value="Cyt_P450_E_grp-IV"/>
</dbReference>
<feature type="binding site" description="axial binding residue" evidence="6">
    <location>
        <position position="397"/>
    </location>
    <ligand>
        <name>heme</name>
        <dbReference type="ChEBI" id="CHEBI:30413"/>
    </ligand>
    <ligandPart>
        <name>Fe</name>
        <dbReference type="ChEBI" id="CHEBI:18248"/>
    </ligandPart>
</feature>
<evidence type="ECO:0000313" key="10">
    <source>
        <dbReference type="Proteomes" id="UP000801864"/>
    </source>
</evidence>
<keyword evidence="8" id="KW-0472">Membrane</keyword>
<dbReference type="PRINTS" id="PR00465">
    <property type="entry name" value="EP450IV"/>
</dbReference>
<keyword evidence="3 6" id="KW-0479">Metal-binding</keyword>
<feature type="compositionally biased region" description="Low complexity" evidence="7">
    <location>
        <begin position="495"/>
        <end position="507"/>
    </location>
</feature>
<sequence length="973" mass="106257">MATQGGRYIKRLGLSYSDEPILTLPVPGSRIYVVTEPSLAASVQRNTKTLSMSPLLPEITKRVLGLDEKTCRVIGQNLDPEPGEPRGFFADIHDWVYSSFGPGEYVNTLSCEAAQELCFQLLQEIKASNDAGHVSKPVDLLAWIRHMVTVGTGKFLFGPNNPISEEPDLEHDFWAFDHGLGGLLIGILPSLTAPKAYKGRERLTAAFRKYLEAGHLDSASLIVKGRARIEKEYGMDIDMTARSALSFLFAGIVNATTTTFWVVLRIFADQQLLSQVRQEIRQALELSSQRSGPDSLSIGVVKETCKTLFAVYRESLRVGSENFSVRLIKEDTMLADRYFLKKGAVVQISGGAIHARSTIWGQDVDEFNPGRFLKEKGKSDGFHPAAFRGFGGGKTLCPGRDFATNEILLFAAMIIHTVDIVAPDGGTVAVPEKDDRIMPVHILEPVTNPKVIIKPREGGAGPSCTRSLAAGATGRADDLQARARSGLNYSADLPSSGSRSTGTSRFDSSQLPAMYATALSELQELESEPLCHRTAARLLINNCQLLDGRNDATMLTDSGRAARDFVDSYAASLAICDLERGSFTIPSSCSKFQESILARMSPPTKPQLHVTTSEIDGCLEGLAQSDSAWNTWVSYRHKTLRFCEAARADNEKDQNIRLHQRLTSILAKLTTQLEEEMEARFRSMNKMFEEAGTTVENLKPQVNHLKNSITEVDALFRDHIVQNVQQSADFVTHGLGEARQLQTLLSMLVDVTQNQSHDLTTSHESALQKATLRITNEVDIILGALGAAIASSTSLHREIEISQSAAAAVALRQESIETSMKKLEGLADSLLAQHKGHQEQLVSAQQTASDLIDILDSASSSAVTLRGSIYSGFGWGSLWPHVFCPLMSLVVGSYGLPPSATRNIMLISLGEMVGFGISIVKHYGSNIHTAFSSHGKVPLRANSTPPFNEAIYSNNGLSRDDLYQFKLNEAARA</sequence>
<dbReference type="EMBL" id="QLNT01000009">
    <property type="protein sequence ID" value="KAF3072073.1"/>
    <property type="molecule type" value="Genomic_DNA"/>
</dbReference>
<evidence type="ECO:0000256" key="8">
    <source>
        <dbReference type="SAM" id="Phobius"/>
    </source>
</evidence>
<evidence type="ECO:0000256" key="6">
    <source>
        <dbReference type="PIRSR" id="PIRSR602403-1"/>
    </source>
</evidence>
<organism evidence="9 10">
    <name type="scientific">Trichoderma lentiforme</name>
    <dbReference type="NCBI Taxonomy" id="1567552"/>
    <lineage>
        <taxon>Eukaryota</taxon>
        <taxon>Fungi</taxon>
        <taxon>Dikarya</taxon>
        <taxon>Ascomycota</taxon>
        <taxon>Pezizomycotina</taxon>
        <taxon>Sordariomycetes</taxon>
        <taxon>Hypocreomycetidae</taxon>
        <taxon>Hypocreales</taxon>
        <taxon>Hypocreaceae</taxon>
        <taxon>Trichoderma</taxon>
    </lineage>
</organism>
<evidence type="ECO:0000313" key="9">
    <source>
        <dbReference type="EMBL" id="KAF3072073.1"/>
    </source>
</evidence>
<dbReference type="GO" id="GO:0005506">
    <property type="term" value="F:iron ion binding"/>
    <property type="evidence" value="ECO:0007669"/>
    <property type="project" value="InterPro"/>
</dbReference>
<comment type="caution">
    <text evidence="9">The sequence shown here is derived from an EMBL/GenBank/DDBJ whole genome shotgun (WGS) entry which is preliminary data.</text>
</comment>
<dbReference type="AlphaFoldDB" id="A0A9P4XGA7"/>
<keyword evidence="5" id="KW-0503">Monooxygenase</keyword>
<protein>
    <submittedName>
        <fullName evidence="9">25-hydroxycholesterol 7-alpha-hydroxylase</fullName>
    </submittedName>
</protein>
<reference evidence="9 10" key="1">
    <citation type="submission" date="2018-06" db="EMBL/GenBank/DDBJ databases">
        <title>Genome analysis of cellulolytic fungus Trichoderma lentiforme CFAM-422.</title>
        <authorList>
            <person name="Steindorff A.S."/>
            <person name="Formighieri E.F."/>
            <person name="Midorikawa G.E.O."/>
            <person name="Tamietti M.S."/>
            <person name="Ramos E.Z."/>
            <person name="Silva A.S."/>
            <person name="Bon E.P.S."/>
            <person name="Mendes T.D."/>
            <person name="Damaso M.C.T."/>
            <person name="Favaro L.C.L."/>
        </authorList>
    </citation>
    <scope>NUCLEOTIDE SEQUENCE [LARGE SCALE GENOMIC DNA]</scope>
    <source>
        <strain evidence="9 10">CFAM-422</strain>
    </source>
</reference>
<evidence type="ECO:0000256" key="7">
    <source>
        <dbReference type="SAM" id="MobiDB-lite"/>
    </source>
</evidence>
<evidence type="ECO:0000256" key="3">
    <source>
        <dbReference type="ARBA" id="ARBA00022723"/>
    </source>
</evidence>
<dbReference type="CDD" id="cd11040">
    <property type="entry name" value="CYP7_CYP8-like"/>
    <property type="match status" value="1"/>
</dbReference>
<dbReference type="GO" id="GO:0016705">
    <property type="term" value="F:oxidoreductase activity, acting on paired donors, with incorporation or reduction of molecular oxygen"/>
    <property type="evidence" value="ECO:0007669"/>
    <property type="project" value="InterPro"/>
</dbReference>
<dbReference type="PANTHER" id="PTHR47582">
    <property type="entry name" value="P450, PUTATIVE (EUROFUNG)-RELATED"/>
    <property type="match status" value="1"/>
</dbReference>
<comment type="similarity">
    <text evidence="2">Belongs to the cytochrome P450 family.</text>
</comment>
<dbReference type="PROSITE" id="PS00086">
    <property type="entry name" value="CYTOCHROME_P450"/>
    <property type="match status" value="1"/>
</dbReference>
<dbReference type="InterPro" id="IPR053007">
    <property type="entry name" value="CYP450_monoxygenase_sec-met"/>
</dbReference>
<dbReference type="Proteomes" id="UP000801864">
    <property type="component" value="Unassembled WGS sequence"/>
</dbReference>
<keyword evidence="5" id="KW-0560">Oxidoreductase</keyword>
<dbReference type="Pfam" id="PF00067">
    <property type="entry name" value="p450"/>
    <property type="match status" value="1"/>
</dbReference>
<evidence type="ECO:0000256" key="1">
    <source>
        <dbReference type="ARBA" id="ARBA00001971"/>
    </source>
</evidence>
<keyword evidence="4 6" id="KW-0408">Iron</keyword>
<keyword evidence="10" id="KW-1185">Reference proteome</keyword>
<keyword evidence="8" id="KW-1133">Transmembrane helix</keyword>
<feature type="transmembrane region" description="Helical" evidence="8">
    <location>
        <begin position="245"/>
        <end position="268"/>
    </location>
</feature>
<name>A0A9P4XGA7_9HYPO</name>
<dbReference type="PANTHER" id="PTHR47582:SF1">
    <property type="entry name" value="P450, PUTATIVE (EUROFUNG)-RELATED"/>
    <property type="match status" value="1"/>
</dbReference>
<dbReference type="Gene3D" id="1.10.630.10">
    <property type="entry name" value="Cytochrome P450"/>
    <property type="match status" value="1"/>
</dbReference>
<evidence type="ECO:0000256" key="5">
    <source>
        <dbReference type="ARBA" id="ARBA00023033"/>
    </source>
</evidence>
<gene>
    <name evidence="9" type="ORF">CFAM422_005639</name>
</gene>
<dbReference type="InterPro" id="IPR001128">
    <property type="entry name" value="Cyt_P450"/>
</dbReference>
<evidence type="ECO:0000256" key="2">
    <source>
        <dbReference type="ARBA" id="ARBA00010617"/>
    </source>
</evidence>
<evidence type="ECO:0000256" key="4">
    <source>
        <dbReference type="ARBA" id="ARBA00023004"/>
    </source>
</evidence>
<keyword evidence="8" id="KW-0812">Transmembrane</keyword>
<proteinExistence type="inferred from homology"/>
<dbReference type="SUPFAM" id="SSF48264">
    <property type="entry name" value="Cytochrome P450"/>
    <property type="match status" value="1"/>
</dbReference>
<dbReference type="GO" id="GO:0004497">
    <property type="term" value="F:monooxygenase activity"/>
    <property type="evidence" value="ECO:0007669"/>
    <property type="project" value="UniProtKB-KW"/>
</dbReference>
<keyword evidence="6" id="KW-0349">Heme</keyword>
<feature type="region of interest" description="Disordered" evidence="7">
    <location>
        <begin position="488"/>
        <end position="507"/>
    </location>
</feature>
<dbReference type="InterPro" id="IPR036396">
    <property type="entry name" value="Cyt_P450_sf"/>
</dbReference>
<dbReference type="GO" id="GO:0020037">
    <property type="term" value="F:heme binding"/>
    <property type="evidence" value="ECO:0007669"/>
    <property type="project" value="InterPro"/>
</dbReference>
<comment type="cofactor">
    <cofactor evidence="1 6">
        <name>heme</name>
        <dbReference type="ChEBI" id="CHEBI:30413"/>
    </cofactor>
</comment>